<reference evidence="3 4" key="1">
    <citation type="submission" date="2021-12" db="EMBL/GenBank/DDBJ databases">
        <title>Discovery of the Pendulisporaceae a myxobacterial family with distinct sporulation behavior and unique specialized metabolism.</title>
        <authorList>
            <person name="Garcia R."/>
            <person name="Popoff A."/>
            <person name="Bader C.D."/>
            <person name="Loehr J."/>
            <person name="Walesch S."/>
            <person name="Walt C."/>
            <person name="Boldt J."/>
            <person name="Bunk B."/>
            <person name="Haeckl F.J.F.P.J."/>
            <person name="Gunesch A.P."/>
            <person name="Birkelbach J."/>
            <person name="Nuebel U."/>
            <person name="Pietschmann T."/>
            <person name="Bach T."/>
            <person name="Mueller R."/>
        </authorList>
    </citation>
    <scope>NUCLEOTIDE SEQUENCE [LARGE SCALE GENOMIC DNA]</scope>
    <source>
        <strain evidence="3 4">MSr11954</strain>
    </source>
</reference>
<evidence type="ECO:0000313" key="3">
    <source>
        <dbReference type="EMBL" id="WXB18008.1"/>
    </source>
</evidence>
<proteinExistence type="inferred from homology"/>
<accession>A0ABZ2M428</accession>
<dbReference type="Pfam" id="PF08327">
    <property type="entry name" value="AHSA1"/>
    <property type="match status" value="1"/>
</dbReference>
<protein>
    <submittedName>
        <fullName evidence="3">SRPBCC family protein</fullName>
    </submittedName>
</protein>
<name>A0ABZ2M428_9BACT</name>
<gene>
    <name evidence="3" type="ORF">LZC94_12190</name>
</gene>
<dbReference type="Gene3D" id="3.30.530.20">
    <property type="match status" value="1"/>
</dbReference>
<comment type="similarity">
    <text evidence="1">Belongs to the AHA1 family.</text>
</comment>
<dbReference type="SUPFAM" id="SSF55961">
    <property type="entry name" value="Bet v1-like"/>
    <property type="match status" value="1"/>
</dbReference>
<dbReference type="InterPro" id="IPR023393">
    <property type="entry name" value="START-like_dom_sf"/>
</dbReference>
<evidence type="ECO:0000256" key="1">
    <source>
        <dbReference type="ARBA" id="ARBA00006817"/>
    </source>
</evidence>
<dbReference type="CDD" id="cd08898">
    <property type="entry name" value="SRPBCC_CalC_Aha1-like_5"/>
    <property type="match status" value="1"/>
</dbReference>
<evidence type="ECO:0000259" key="2">
    <source>
        <dbReference type="Pfam" id="PF08327"/>
    </source>
</evidence>
<evidence type="ECO:0000313" key="4">
    <source>
        <dbReference type="Proteomes" id="UP001370348"/>
    </source>
</evidence>
<dbReference type="Proteomes" id="UP001370348">
    <property type="component" value="Chromosome"/>
</dbReference>
<dbReference type="EMBL" id="CP089984">
    <property type="protein sequence ID" value="WXB18008.1"/>
    <property type="molecule type" value="Genomic_DNA"/>
</dbReference>
<dbReference type="RefSeq" id="WP_394827648.1">
    <property type="nucleotide sequence ID" value="NZ_CP089984.1"/>
</dbReference>
<organism evidence="3 4">
    <name type="scientific">Pendulispora albinea</name>
    <dbReference type="NCBI Taxonomy" id="2741071"/>
    <lineage>
        <taxon>Bacteria</taxon>
        <taxon>Pseudomonadati</taxon>
        <taxon>Myxococcota</taxon>
        <taxon>Myxococcia</taxon>
        <taxon>Myxococcales</taxon>
        <taxon>Sorangiineae</taxon>
        <taxon>Pendulisporaceae</taxon>
        <taxon>Pendulispora</taxon>
    </lineage>
</organism>
<keyword evidence="4" id="KW-1185">Reference proteome</keyword>
<sequence>MSTTDRIEKRIVLRAPRSRVWRALTNAEEFSAWFEVSLEHQGTFRAGDAVQCRWSGHDPGCEGSTSPEGAQERGQLYTYMTIDRVEPERVFAYRWVPGDHQPGTDFSKEPTTRVEFHLDESPEGTLLRVVETGFDALAPERRARAHALNDNGWTHQMKNIARYLHERAKS</sequence>
<feature type="domain" description="Activator of Hsp90 ATPase homologue 1/2-like C-terminal" evidence="2">
    <location>
        <begin position="14"/>
        <end position="164"/>
    </location>
</feature>
<dbReference type="InterPro" id="IPR013538">
    <property type="entry name" value="ASHA1/2-like_C"/>
</dbReference>